<organism evidence="1 2">
    <name type="scientific">Pseudokineococcus marinus</name>
    <dbReference type="NCBI Taxonomy" id="351215"/>
    <lineage>
        <taxon>Bacteria</taxon>
        <taxon>Bacillati</taxon>
        <taxon>Actinomycetota</taxon>
        <taxon>Actinomycetes</taxon>
        <taxon>Kineosporiales</taxon>
        <taxon>Kineosporiaceae</taxon>
        <taxon>Pseudokineococcus</taxon>
    </lineage>
</organism>
<dbReference type="AlphaFoldDB" id="A0A849BT61"/>
<dbReference type="Proteomes" id="UP000555552">
    <property type="component" value="Unassembled WGS sequence"/>
</dbReference>
<feature type="non-terminal residue" evidence="1">
    <location>
        <position position="1"/>
    </location>
</feature>
<dbReference type="RefSeq" id="WP_171204480.1">
    <property type="nucleotide sequence ID" value="NZ_JABEMA010000506.1"/>
</dbReference>
<accession>A0A849BT61</accession>
<dbReference type="InterPro" id="IPR011200">
    <property type="entry name" value="UCP012608"/>
</dbReference>
<gene>
    <name evidence="1" type="ORF">HLB09_17105</name>
</gene>
<sequence length="138" mass="14575">LRGALQLAAAHPVAVRRAGAGDLARELALREGAVTVVWQSVVRQYVPPAERRAAEADLEALGRRASPSAPLVLLALEPRRLPGERQQRFCVEARVHGAPPGSRAAAAGARLRLLGEAAPHGVPVHWGPPGRVRWGPPG</sequence>
<reference evidence="1 2" key="1">
    <citation type="submission" date="2020-05" db="EMBL/GenBank/DDBJ databases">
        <title>MicrobeNet Type strains.</title>
        <authorList>
            <person name="Nicholson A.C."/>
        </authorList>
    </citation>
    <scope>NUCLEOTIDE SEQUENCE [LARGE SCALE GENOMIC DNA]</scope>
    <source>
        <strain evidence="1 2">JCM 14547</strain>
    </source>
</reference>
<keyword evidence="2" id="KW-1185">Reference proteome</keyword>
<name>A0A849BT61_9ACTN</name>
<evidence type="ECO:0000313" key="2">
    <source>
        <dbReference type="Proteomes" id="UP000555552"/>
    </source>
</evidence>
<evidence type="ECO:0000313" key="1">
    <source>
        <dbReference type="EMBL" id="NNH24775.1"/>
    </source>
</evidence>
<protein>
    <submittedName>
        <fullName evidence="1">DUF2332 family protein</fullName>
    </submittedName>
</protein>
<dbReference type="Pfam" id="PF10094">
    <property type="entry name" value="DUF2332"/>
    <property type="match status" value="1"/>
</dbReference>
<proteinExistence type="predicted"/>
<dbReference type="EMBL" id="JABEMA010000506">
    <property type="protein sequence ID" value="NNH24775.1"/>
    <property type="molecule type" value="Genomic_DNA"/>
</dbReference>
<comment type="caution">
    <text evidence="1">The sequence shown here is derived from an EMBL/GenBank/DDBJ whole genome shotgun (WGS) entry which is preliminary data.</text>
</comment>